<name>A0A1M4TF19_9BACE</name>
<protein>
    <submittedName>
        <fullName evidence="1">Uncharacterized protein</fullName>
    </submittedName>
</protein>
<keyword evidence="2" id="KW-1185">Reference proteome</keyword>
<reference evidence="1 2" key="1">
    <citation type="submission" date="2016-11" db="EMBL/GenBank/DDBJ databases">
        <authorList>
            <person name="Jaros S."/>
            <person name="Januszkiewicz K."/>
            <person name="Wedrychowicz H."/>
        </authorList>
    </citation>
    <scope>NUCLEOTIDE SEQUENCE [LARGE SCALE GENOMIC DNA]</scope>
    <source>
        <strain evidence="1 2">DSM 26883</strain>
    </source>
</reference>
<proteinExistence type="predicted"/>
<dbReference type="Proteomes" id="UP000184436">
    <property type="component" value="Unassembled WGS sequence"/>
</dbReference>
<dbReference type="EMBL" id="FQVD01000002">
    <property type="protein sequence ID" value="SHE43149.1"/>
    <property type="molecule type" value="Genomic_DNA"/>
</dbReference>
<dbReference type="AlphaFoldDB" id="A0A1M4TF19"/>
<dbReference type="RefSeq" id="WP_217653821.1">
    <property type="nucleotide sequence ID" value="NZ_FQVD01000002.1"/>
</dbReference>
<sequence>MKVINLSAKKYVEDNTYIDLNVNSLQATNATNTTRNVKEMIWLEWRPLYIVFTVK</sequence>
<evidence type="ECO:0000313" key="1">
    <source>
        <dbReference type="EMBL" id="SHE43149.1"/>
    </source>
</evidence>
<evidence type="ECO:0000313" key="2">
    <source>
        <dbReference type="Proteomes" id="UP000184436"/>
    </source>
</evidence>
<accession>A0A1M4TF19</accession>
<organism evidence="1 2">
    <name type="scientific">Bacteroides faecichinchillae</name>
    <dbReference type="NCBI Taxonomy" id="871325"/>
    <lineage>
        <taxon>Bacteria</taxon>
        <taxon>Pseudomonadati</taxon>
        <taxon>Bacteroidota</taxon>
        <taxon>Bacteroidia</taxon>
        <taxon>Bacteroidales</taxon>
        <taxon>Bacteroidaceae</taxon>
        <taxon>Bacteroides</taxon>
    </lineage>
</organism>
<gene>
    <name evidence="1" type="ORF">SAMN05444349_102104</name>
</gene>
<dbReference type="STRING" id="871325.SAMN05444349_102104"/>